<gene>
    <name evidence="1" type="ORF">KI387_011468</name>
</gene>
<evidence type="ECO:0000313" key="1">
    <source>
        <dbReference type="EMBL" id="KAH9307064.1"/>
    </source>
</evidence>
<keyword evidence="2" id="KW-1185">Reference proteome</keyword>
<accession>A0AA38FN71</accession>
<feature type="non-terminal residue" evidence="1">
    <location>
        <position position="1"/>
    </location>
</feature>
<proteinExistence type="predicted"/>
<dbReference type="AlphaFoldDB" id="A0AA38FN71"/>
<sequence>TVGIDSGNEGVKGGGISIANVGPTKRGERSVKILAMADESGIEICDDEDWERE</sequence>
<evidence type="ECO:0000313" key="2">
    <source>
        <dbReference type="Proteomes" id="UP000824469"/>
    </source>
</evidence>
<name>A0AA38FN71_TAXCH</name>
<feature type="non-terminal residue" evidence="1">
    <location>
        <position position="53"/>
    </location>
</feature>
<protein>
    <submittedName>
        <fullName evidence="1">Uncharacterized protein</fullName>
    </submittedName>
</protein>
<organism evidence="1 2">
    <name type="scientific">Taxus chinensis</name>
    <name type="common">Chinese yew</name>
    <name type="synonym">Taxus wallichiana var. chinensis</name>
    <dbReference type="NCBI Taxonomy" id="29808"/>
    <lineage>
        <taxon>Eukaryota</taxon>
        <taxon>Viridiplantae</taxon>
        <taxon>Streptophyta</taxon>
        <taxon>Embryophyta</taxon>
        <taxon>Tracheophyta</taxon>
        <taxon>Spermatophyta</taxon>
        <taxon>Pinopsida</taxon>
        <taxon>Pinidae</taxon>
        <taxon>Conifers II</taxon>
        <taxon>Cupressales</taxon>
        <taxon>Taxaceae</taxon>
        <taxon>Taxus</taxon>
    </lineage>
</organism>
<comment type="caution">
    <text evidence="1">The sequence shown here is derived from an EMBL/GenBank/DDBJ whole genome shotgun (WGS) entry which is preliminary data.</text>
</comment>
<dbReference type="Proteomes" id="UP000824469">
    <property type="component" value="Unassembled WGS sequence"/>
</dbReference>
<reference evidence="1 2" key="1">
    <citation type="journal article" date="2021" name="Nat. Plants">
        <title>The Taxus genome provides insights into paclitaxel biosynthesis.</title>
        <authorList>
            <person name="Xiong X."/>
            <person name="Gou J."/>
            <person name="Liao Q."/>
            <person name="Li Y."/>
            <person name="Zhou Q."/>
            <person name="Bi G."/>
            <person name="Li C."/>
            <person name="Du R."/>
            <person name="Wang X."/>
            <person name="Sun T."/>
            <person name="Guo L."/>
            <person name="Liang H."/>
            <person name="Lu P."/>
            <person name="Wu Y."/>
            <person name="Zhang Z."/>
            <person name="Ro D.K."/>
            <person name="Shang Y."/>
            <person name="Huang S."/>
            <person name="Yan J."/>
        </authorList>
    </citation>
    <scope>NUCLEOTIDE SEQUENCE [LARGE SCALE GENOMIC DNA]</scope>
    <source>
        <strain evidence="1">Ta-2019</strain>
    </source>
</reference>
<dbReference type="EMBL" id="JAHRHJ020000008">
    <property type="protein sequence ID" value="KAH9307064.1"/>
    <property type="molecule type" value="Genomic_DNA"/>
</dbReference>